<protein>
    <submittedName>
        <fullName evidence="11">Three-prime repair exonuclease 1-like isoform X1</fullName>
    </submittedName>
</protein>
<evidence type="ECO:0000256" key="7">
    <source>
        <dbReference type="ARBA" id="ARBA00025769"/>
    </source>
</evidence>
<keyword evidence="4" id="KW-0378">Hydrolase</keyword>
<dbReference type="PANTHER" id="PTHR13058:SF19">
    <property type="entry name" value="LD40940P"/>
    <property type="match status" value="1"/>
</dbReference>
<dbReference type="GO" id="GO:0005737">
    <property type="term" value="C:cytoplasm"/>
    <property type="evidence" value="ECO:0007669"/>
    <property type="project" value="TreeGrafter"/>
</dbReference>
<feature type="region of interest" description="Disordered" evidence="8">
    <location>
        <begin position="195"/>
        <end position="238"/>
    </location>
</feature>
<evidence type="ECO:0000259" key="9">
    <source>
        <dbReference type="SMART" id="SM00479"/>
    </source>
</evidence>
<evidence type="ECO:0000256" key="4">
    <source>
        <dbReference type="ARBA" id="ARBA00022801"/>
    </source>
</evidence>
<gene>
    <name evidence="11" type="primary">LOC106053328</name>
</gene>
<dbReference type="GO" id="GO:0008296">
    <property type="term" value="F:3'-5'-DNA exonuclease activity"/>
    <property type="evidence" value="ECO:0007669"/>
    <property type="project" value="TreeGrafter"/>
</dbReference>
<keyword evidence="5" id="KW-0269">Exonuclease</keyword>
<dbReference type="InterPro" id="IPR040393">
    <property type="entry name" value="TREX1/2"/>
</dbReference>
<feature type="compositionally biased region" description="Polar residues" evidence="8">
    <location>
        <begin position="195"/>
        <end position="208"/>
    </location>
</feature>
<sequence>MLCDFRNYIGHEFPELMDLNFLYAETTGLQSPGNNPRITELCFVALQKDELLSKCREIRVMNKLLLCFNPFKRLSKGCIEITGLCNDALEAYPSFKTQANLICSFLKTLPRPACLVAHNGARFDFPLLVSHLKNSNEEIPSDILCVDSLEALRELDGLPRVPDFVLNRKSYNCTQKSNNAATSVQTIEGTFTPNDLLSSASIDQSPSDEVTPRKQPKLSVDEVSEWRREETTPNTKTHTDFPVVEQNIRRTLFTDPEDPSCTKNEIMNGALQSAEKLKCSCLRVCQCDGKDKLNPKPVTTTSVNGKGSIQSSYSLINIYRRLFGQAPEKSHSAEGDCLILLDILRTNAKEFCDWCNRNAVSLLSVERMY</sequence>
<dbReference type="InterPro" id="IPR012337">
    <property type="entry name" value="RNaseH-like_sf"/>
</dbReference>
<dbReference type="AlphaFoldDB" id="A0A9W3B9I0"/>
<proteinExistence type="inferred from homology"/>
<keyword evidence="6" id="KW-0460">Magnesium</keyword>
<dbReference type="GO" id="GO:0006308">
    <property type="term" value="P:DNA catabolic process"/>
    <property type="evidence" value="ECO:0007669"/>
    <property type="project" value="TreeGrafter"/>
</dbReference>
<keyword evidence="2" id="KW-0540">Nuclease</keyword>
<evidence type="ECO:0000256" key="5">
    <source>
        <dbReference type="ARBA" id="ARBA00022839"/>
    </source>
</evidence>
<dbReference type="GO" id="GO:0003676">
    <property type="term" value="F:nucleic acid binding"/>
    <property type="evidence" value="ECO:0007669"/>
    <property type="project" value="InterPro"/>
</dbReference>
<dbReference type="OMA" id="NVAPMWE"/>
<evidence type="ECO:0000256" key="6">
    <source>
        <dbReference type="ARBA" id="ARBA00022842"/>
    </source>
</evidence>
<evidence type="ECO:0000313" key="10">
    <source>
        <dbReference type="Proteomes" id="UP001165740"/>
    </source>
</evidence>
<keyword evidence="3" id="KW-0479">Metal-binding</keyword>
<keyword evidence="10" id="KW-1185">Reference proteome</keyword>
<comment type="cofactor">
    <cofactor evidence="1">
        <name>Mg(2+)</name>
        <dbReference type="ChEBI" id="CHEBI:18420"/>
    </cofactor>
</comment>
<dbReference type="InterPro" id="IPR036397">
    <property type="entry name" value="RNaseH_sf"/>
</dbReference>
<evidence type="ECO:0000313" key="11">
    <source>
        <dbReference type="RefSeq" id="XP_055896229.1"/>
    </source>
</evidence>
<dbReference type="InterPro" id="IPR013520">
    <property type="entry name" value="Ribonucl_H"/>
</dbReference>
<reference evidence="11" key="1">
    <citation type="submission" date="2025-08" db="UniProtKB">
        <authorList>
            <consortium name="RefSeq"/>
        </authorList>
    </citation>
    <scope>IDENTIFICATION</scope>
</reference>
<dbReference type="PANTHER" id="PTHR13058">
    <property type="entry name" value="THREE PRIME REPAIR EXONUCLEASE 1, 2"/>
    <property type="match status" value="1"/>
</dbReference>
<comment type="similarity">
    <text evidence="7">Belongs to the exonuclease superfamily. TREX family.</text>
</comment>
<evidence type="ECO:0000256" key="3">
    <source>
        <dbReference type="ARBA" id="ARBA00022723"/>
    </source>
</evidence>
<dbReference type="Proteomes" id="UP001165740">
    <property type="component" value="Chromosome 9"/>
</dbReference>
<evidence type="ECO:0000256" key="1">
    <source>
        <dbReference type="ARBA" id="ARBA00001946"/>
    </source>
</evidence>
<dbReference type="Pfam" id="PF00929">
    <property type="entry name" value="RNase_T"/>
    <property type="match status" value="1"/>
</dbReference>
<dbReference type="SUPFAM" id="SSF53098">
    <property type="entry name" value="Ribonuclease H-like"/>
    <property type="match status" value="1"/>
</dbReference>
<dbReference type="GO" id="GO:0046872">
    <property type="term" value="F:metal ion binding"/>
    <property type="evidence" value="ECO:0007669"/>
    <property type="project" value="UniProtKB-KW"/>
</dbReference>
<evidence type="ECO:0000256" key="2">
    <source>
        <dbReference type="ARBA" id="ARBA00022722"/>
    </source>
</evidence>
<evidence type="ECO:0000256" key="8">
    <source>
        <dbReference type="SAM" id="MobiDB-lite"/>
    </source>
</evidence>
<name>A0A9W3B9I0_BIOGL</name>
<organism evidence="10 11">
    <name type="scientific">Biomphalaria glabrata</name>
    <name type="common">Bloodfluke planorb</name>
    <name type="synonym">Freshwater snail</name>
    <dbReference type="NCBI Taxonomy" id="6526"/>
    <lineage>
        <taxon>Eukaryota</taxon>
        <taxon>Metazoa</taxon>
        <taxon>Spiralia</taxon>
        <taxon>Lophotrochozoa</taxon>
        <taxon>Mollusca</taxon>
        <taxon>Gastropoda</taxon>
        <taxon>Heterobranchia</taxon>
        <taxon>Euthyneura</taxon>
        <taxon>Panpulmonata</taxon>
        <taxon>Hygrophila</taxon>
        <taxon>Lymnaeoidea</taxon>
        <taxon>Planorbidae</taxon>
        <taxon>Biomphalaria</taxon>
    </lineage>
</organism>
<dbReference type="GeneID" id="106053328"/>
<dbReference type="SMART" id="SM00479">
    <property type="entry name" value="EXOIII"/>
    <property type="match status" value="1"/>
</dbReference>
<dbReference type="Gene3D" id="3.30.420.10">
    <property type="entry name" value="Ribonuclease H-like superfamily/Ribonuclease H"/>
    <property type="match status" value="2"/>
</dbReference>
<dbReference type="RefSeq" id="XP_055896229.1">
    <property type="nucleotide sequence ID" value="XM_056040254.1"/>
</dbReference>
<accession>A0A9W3B9I0</accession>
<dbReference type="OrthoDB" id="10250935at2759"/>
<feature type="domain" description="Exonuclease" evidence="9">
    <location>
        <begin position="18"/>
        <end position="353"/>
    </location>
</feature>